<accession>A0A0D1DWX9</accession>
<reference evidence="2 3" key="1">
    <citation type="journal article" date="2006" name="Nature">
        <title>Insights from the genome of the biotrophic fungal plant pathogen Ustilago maydis.</title>
        <authorList>
            <person name="Kamper J."/>
            <person name="Kahmann R."/>
            <person name="Bolker M."/>
            <person name="Ma L.J."/>
            <person name="Brefort T."/>
            <person name="Saville B.J."/>
            <person name="Banuett F."/>
            <person name="Kronstad J.W."/>
            <person name="Gold S.E."/>
            <person name="Muller O."/>
            <person name="Perlin M.H."/>
            <person name="Wosten H.A."/>
            <person name="de Vries R."/>
            <person name="Ruiz-Herrera J."/>
            <person name="Reynaga-Pena C.G."/>
            <person name="Snetselaar K."/>
            <person name="McCann M."/>
            <person name="Perez-Martin J."/>
            <person name="Feldbrugge M."/>
            <person name="Basse C.W."/>
            <person name="Steinberg G."/>
            <person name="Ibeas J.I."/>
            <person name="Holloman W."/>
            <person name="Guzman P."/>
            <person name="Farman M."/>
            <person name="Stajich J.E."/>
            <person name="Sentandreu R."/>
            <person name="Gonzalez-Prieto J.M."/>
            <person name="Kennell J.C."/>
            <person name="Molina L."/>
            <person name="Schirawski J."/>
            <person name="Mendoza-Mendoza A."/>
            <person name="Greilinger D."/>
            <person name="Munch K."/>
            <person name="Rossel N."/>
            <person name="Scherer M."/>
            <person name="Vranes M."/>
            <person name="Ladendorf O."/>
            <person name="Vincon V."/>
            <person name="Fuchs U."/>
            <person name="Sandrock B."/>
            <person name="Meng S."/>
            <person name="Ho E.C."/>
            <person name="Cahill M.J."/>
            <person name="Boyce K.J."/>
            <person name="Klose J."/>
            <person name="Klosterman S.J."/>
            <person name="Deelstra H.J."/>
            <person name="Ortiz-Castellanos L."/>
            <person name="Li W."/>
            <person name="Sanchez-Alonso P."/>
            <person name="Schreier P.H."/>
            <person name="Hauser-Hahn I."/>
            <person name="Vaupel M."/>
            <person name="Koopmann E."/>
            <person name="Friedrich G."/>
            <person name="Voss H."/>
            <person name="Schluter T."/>
            <person name="Margolis J."/>
            <person name="Platt D."/>
            <person name="Swimmer C."/>
            <person name="Gnirke A."/>
            <person name="Chen F."/>
            <person name="Vysotskaia V."/>
            <person name="Mannhaupt G."/>
            <person name="Guldener U."/>
            <person name="Munsterkotter M."/>
            <person name="Haase D."/>
            <person name="Oesterheld M."/>
            <person name="Mewes H.W."/>
            <person name="Mauceli E.W."/>
            <person name="DeCaprio D."/>
            <person name="Wade C.M."/>
            <person name="Butler J."/>
            <person name="Young S."/>
            <person name="Jaffe D.B."/>
            <person name="Calvo S."/>
            <person name="Nusbaum C."/>
            <person name="Galagan J."/>
            <person name="Birren B.W."/>
        </authorList>
    </citation>
    <scope>NUCLEOTIDE SEQUENCE [LARGE SCALE GENOMIC DNA]</scope>
    <source>
        <strain evidence="3">DSM 14603 / FGSC 9021 / UM521</strain>
    </source>
</reference>
<evidence type="ECO:0000313" key="3">
    <source>
        <dbReference type="Proteomes" id="UP000000561"/>
    </source>
</evidence>
<sequence length="116" mass="13355">MSPRFTCLVLPALSFKPIRDSRFVISHKKRTNKRATVALHTVYDENPSCKPAAAQTSIIRDHCKIADMMRCEKTLEEERTTWTTREMGPQSQAPALSEARSPHWRNRNRLTGVRAY</sequence>
<gene>
    <name evidence="2" type="ORF">UMAG_03297</name>
</gene>
<dbReference type="GeneID" id="23563793"/>
<dbReference type="RefSeq" id="XP_011389705.1">
    <property type="nucleotide sequence ID" value="XM_011391403.1"/>
</dbReference>
<organism evidence="2 3">
    <name type="scientific">Mycosarcoma maydis</name>
    <name type="common">Corn smut fungus</name>
    <name type="synonym">Ustilago maydis</name>
    <dbReference type="NCBI Taxonomy" id="5270"/>
    <lineage>
        <taxon>Eukaryota</taxon>
        <taxon>Fungi</taxon>
        <taxon>Dikarya</taxon>
        <taxon>Basidiomycota</taxon>
        <taxon>Ustilaginomycotina</taxon>
        <taxon>Ustilaginomycetes</taxon>
        <taxon>Ustilaginales</taxon>
        <taxon>Ustilaginaceae</taxon>
        <taxon>Mycosarcoma</taxon>
    </lineage>
</organism>
<dbReference type="InParanoid" id="A0A0D1DWX9"/>
<name>A0A0D1DWX9_MYCMD</name>
<feature type="region of interest" description="Disordered" evidence="1">
    <location>
        <begin position="79"/>
        <end position="116"/>
    </location>
</feature>
<dbReference type="Proteomes" id="UP000000561">
    <property type="component" value="Chromosome 8"/>
</dbReference>
<dbReference type="EMBL" id="CM003147">
    <property type="protein sequence ID" value="KIS68729.1"/>
    <property type="molecule type" value="Genomic_DNA"/>
</dbReference>
<proteinExistence type="predicted"/>
<dbReference type="VEuPathDB" id="FungiDB:UMAG_03297"/>
<evidence type="ECO:0000256" key="1">
    <source>
        <dbReference type="SAM" id="MobiDB-lite"/>
    </source>
</evidence>
<keyword evidence="3" id="KW-1185">Reference proteome</keyword>
<evidence type="ECO:0000313" key="2">
    <source>
        <dbReference type="EMBL" id="KIS68729.1"/>
    </source>
</evidence>
<protein>
    <submittedName>
        <fullName evidence="2">Uncharacterized protein</fullName>
    </submittedName>
</protein>
<dbReference type="AlphaFoldDB" id="A0A0D1DWX9"/>
<dbReference type="KEGG" id="uma:UMAG_03297"/>